<evidence type="ECO:0000313" key="1">
    <source>
        <dbReference type="EMBL" id="KKM19633.1"/>
    </source>
</evidence>
<sequence>MNNTGYIFVENSNTRITLLKPGWYQIHLSTELNGLDPGIHYYLRMLKDHSLEMYIYHFDTLTSTNDLYIDTFGFVYSDGTNYIEIGARCDSATTNAFGIGSNNLNQFSIEFIST</sequence>
<protein>
    <submittedName>
        <fullName evidence="1">Uncharacterized protein</fullName>
    </submittedName>
</protein>
<reference evidence="1" key="1">
    <citation type="journal article" date="2015" name="Nature">
        <title>Complex archaea that bridge the gap between prokaryotes and eukaryotes.</title>
        <authorList>
            <person name="Spang A."/>
            <person name="Saw J.H."/>
            <person name="Jorgensen S.L."/>
            <person name="Zaremba-Niedzwiedzka K."/>
            <person name="Martijn J."/>
            <person name="Lind A.E."/>
            <person name="van Eijk R."/>
            <person name="Schleper C."/>
            <person name="Guy L."/>
            <person name="Ettema T.J."/>
        </authorList>
    </citation>
    <scope>NUCLEOTIDE SEQUENCE</scope>
</reference>
<gene>
    <name evidence="1" type="ORF">LCGC14_1653650</name>
</gene>
<organism evidence="1">
    <name type="scientific">marine sediment metagenome</name>
    <dbReference type="NCBI Taxonomy" id="412755"/>
    <lineage>
        <taxon>unclassified sequences</taxon>
        <taxon>metagenomes</taxon>
        <taxon>ecological metagenomes</taxon>
    </lineage>
</organism>
<dbReference type="EMBL" id="LAZR01013942">
    <property type="protein sequence ID" value="KKM19633.1"/>
    <property type="molecule type" value="Genomic_DNA"/>
</dbReference>
<comment type="caution">
    <text evidence="1">The sequence shown here is derived from an EMBL/GenBank/DDBJ whole genome shotgun (WGS) entry which is preliminary data.</text>
</comment>
<dbReference type="AlphaFoldDB" id="A0A0F9KC11"/>
<name>A0A0F9KC11_9ZZZZ</name>
<proteinExistence type="predicted"/>
<accession>A0A0F9KC11</accession>